<evidence type="ECO:0000259" key="3">
    <source>
        <dbReference type="PROSITE" id="PS51186"/>
    </source>
</evidence>
<dbReference type="EMBL" id="SNZP01000017">
    <property type="protein sequence ID" value="TDR72054.1"/>
    <property type="molecule type" value="Genomic_DNA"/>
</dbReference>
<reference evidence="4 5" key="1">
    <citation type="submission" date="2019-03" db="EMBL/GenBank/DDBJ databases">
        <title>Genomic Encyclopedia of Type Strains, Phase III (KMG-III): the genomes of soil and plant-associated and newly described type strains.</title>
        <authorList>
            <person name="Whitman W."/>
        </authorList>
    </citation>
    <scope>NUCLEOTIDE SEQUENCE [LARGE SCALE GENOMIC DNA]</scope>
    <source>
        <strain evidence="4 5">CECT 8976</strain>
    </source>
</reference>
<keyword evidence="2" id="KW-0012">Acyltransferase</keyword>
<gene>
    <name evidence="4" type="ORF">DFP86_11763</name>
</gene>
<dbReference type="SUPFAM" id="SSF55729">
    <property type="entry name" value="Acyl-CoA N-acyltransferases (Nat)"/>
    <property type="match status" value="1"/>
</dbReference>
<evidence type="ECO:0000313" key="4">
    <source>
        <dbReference type="EMBL" id="TDR72054.1"/>
    </source>
</evidence>
<evidence type="ECO:0000313" key="5">
    <source>
        <dbReference type="Proteomes" id="UP000295611"/>
    </source>
</evidence>
<evidence type="ECO:0000256" key="2">
    <source>
        <dbReference type="ARBA" id="ARBA00023315"/>
    </source>
</evidence>
<keyword evidence="1 4" id="KW-0808">Transferase</keyword>
<dbReference type="Pfam" id="PF00583">
    <property type="entry name" value="Acetyltransf_1"/>
    <property type="match status" value="1"/>
</dbReference>
<dbReference type="PANTHER" id="PTHR43877">
    <property type="entry name" value="AMINOALKYLPHOSPHONATE N-ACETYLTRANSFERASE-RELATED-RELATED"/>
    <property type="match status" value="1"/>
</dbReference>
<dbReference type="PROSITE" id="PS51186">
    <property type="entry name" value="GNAT"/>
    <property type="match status" value="1"/>
</dbReference>
<dbReference type="Gene3D" id="3.40.630.30">
    <property type="match status" value="1"/>
</dbReference>
<dbReference type="RefSeq" id="WP_133683706.1">
    <property type="nucleotide sequence ID" value="NZ_SNZP01000017.1"/>
</dbReference>
<dbReference type="Proteomes" id="UP000295611">
    <property type="component" value="Unassembled WGS sequence"/>
</dbReference>
<dbReference type="InterPro" id="IPR016181">
    <property type="entry name" value="Acyl_CoA_acyltransferase"/>
</dbReference>
<dbReference type="InterPro" id="IPR000182">
    <property type="entry name" value="GNAT_dom"/>
</dbReference>
<keyword evidence="5" id="KW-1185">Reference proteome</keyword>
<dbReference type="PANTHER" id="PTHR43877:SF2">
    <property type="entry name" value="AMINOALKYLPHOSPHONATE N-ACETYLTRANSFERASE-RELATED"/>
    <property type="match status" value="1"/>
</dbReference>
<feature type="domain" description="N-acetyltransferase" evidence="3">
    <location>
        <begin position="16"/>
        <end position="179"/>
    </location>
</feature>
<accession>A0A4R7AWZ5</accession>
<dbReference type="GO" id="GO:0016747">
    <property type="term" value="F:acyltransferase activity, transferring groups other than amino-acyl groups"/>
    <property type="evidence" value="ECO:0007669"/>
    <property type="project" value="InterPro"/>
</dbReference>
<dbReference type="OrthoDB" id="9796381at2"/>
<dbReference type="CDD" id="cd04301">
    <property type="entry name" value="NAT_SF"/>
    <property type="match status" value="1"/>
</dbReference>
<comment type="caution">
    <text evidence="4">The sequence shown here is derived from an EMBL/GenBank/DDBJ whole genome shotgun (WGS) entry which is preliminary data.</text>
</comment>
<dbReference type="AlphaFoldDB" id="A0A4R7AWZ5"/>
<name>A0A4R7AWZ5_9NEIS</name>
<protein>
    <submittedName>
        <fullName evidence="4">Acetyltransferase (GNAT) family protein</fullName>
    </submittedName>
</protein>
<evidence type="ECO:0000256" key="1">
    <source>
        <dbReference type="ARBA" id="ARBA00022679"/>
    </source>
</evidence>
<sequence length="191" mass="20879">MARDNPPSDRRGARAILYRPWQAGDSPQVLTDLLHRAFADLARCGIHCASGNQPSSETLARIARGWSFVAVDAGRIVGTITVYPCEQGSGSRVYRDGRVASVHQFAVDPGYQGQGVGDALLRLAECAAKQAGFSILALDTPKRADKLRAFYLHMGFRIAESMRFKGRRYISLVLEKPLFSTASILPATAWL</sequence>
<proteinExistence type="predicted"/>
<dbReference type="InterPro" id="IPR050832">
    <property type="entry name" value="Bact_Acetyltransf"/>
</dbReference>
<organism evidence="4 5">
    <name type="scientific">Paludibacterium purpuratum</name>
    <dbReference type="NCBI Taxonomy" id="1144873"/>
    <lineage>
        <taxon>Bacteria</taxon>
        <taxon>Pseudomonadati</taxon>
        <taxon>Pseudomonadota</taxon>
        <taxon>Betaproteobacteria</taxon>
        <taxon>Neisseriales</taxon>
        <taxon>Chromobacteriaceae</taxon>
        <taxon>Paludibacterium</taxon>
    </lineage>
</organism>